<gene>
    <name evidence="1" type="ORF">RNGR00378</name>
</gene>
<reference evidence="1" key="1">
    <citation type="submission" date="2003-06" db="EMBL/GenBank/DDBJ databases">
        <title>Comparative DNA analysis of two large contigs of the Rhizobium sp. NGR234 megaplasmid 2.</title>
        <authorList>
            <person name="Broughton W.J."/>
            <person name="Perret X."/>
            <person name="Staehelin C."/>
            <person name="Schmitz R.A."/>
            <person name="Raasch C."/>
            <person name="Liesegang H."/>
            <person name="Gottschalk G."/>
            <person name="Streit W.R."/>
        </authorList>
    </citation>
    <scope>NUCLEOTIDE SEQUENCE</scope>
    <source>
        <strain evidence="1">NGR234</strain>
        <plasmid evidence="1">megaplasmid 2</plasmid>
    </source>
</reference>
<dbReference type="EMBL" id="AY316747">
    <property type="protein sequence ID" value="AAQ87503.1"/>
    <property type="molecule type" value="Genomic_DNA"/>
</dbReference>
<geneLocation type="plasmid" evidence="1">
    <name>megaplasmid 2</name>
</geneLocation>
<keyword evidence="1" id="KW-0614">Plasmid</keyword>
<sequence>MAGAGHLQEPHAMYHREKRKWGLTMLWGGQLSALRLAFSSRSKMRSKPMLDL</sequence>
<accession>Q6W165</accession>
<name>Q6W165_SINFN</name>
<proteinExistence type="predicted"/>
<evidence type="ECO:0000313" key="1">
    <source>
        <dbReference type="EMBL" id="AAQ87503.1"/>
    </source>
</evidence>
<dbReference type="AlphaFoldDB" id="Q6W165"/>
<protein>
    <submittedName>
        <fullName evidence="1">Uncharacterized protein</fullName>
    </submittedName>
</protein>
<organism evidence="1">
    <name type="scientific">Sinorhizobium fredii (strain NBRC 101917 / NGR234)</name>
    <dbReference type="NCBI Taxonomy" id="394"/>
    <lineage>
        <taxon>Bacteria</taxon>
        <taxon>Pseudomonadati</taxon>
        <taxon>Pseudomonadota</taxon>
        <taxon>Alphaproteobacteria</taxon>
        <taxon>Hyphomicrobiales</taxon>
        <taxon>Rhizobiaceae</taxon>
        <taxon>Sinorhizobium/Ensifer group</taxon>
        <taxon>Sinorhizobium</taxon>
    </lineage>
</organism>